<dbReference type="EMBL" id="CP016908">
    <property type="protein sequence ID" value="APR99660.1"/>
    <property type="molecule type" value="Genomic_DNA"/>
</dbReference>
<feature type="transmembrane region" description="Helical" evidence="1">
    <location>
        <begin position="50"/>
        <end position="69"/>
    </location>
</feature>
<dbReference type="OrthoDB" id="5517436at2"/>
<dbReference type="RefSeq" id="WP_075276307.1">
    <property type="nucleotide sequence ID" value="NZ_CP016908.1"/>
</dbReference>
<feature type="transmembrane region" description="Helical" evidence="1">
    <location>
        <begin position="75"/>
        <end position="98"/>
    </location>
</feature>
<sequence length="173" mass="18311">MCLSLLCASAESAYASTVSSSPKGTIGGVLLGAELVMISESLIGVEDSWSYLIGGGIGAIGGGIGGYLIDQSALNPYVSISMLAGGLALIIPATVLTLNATRYRPSEDASEDQAPTQEESRTTTTALFQINPTVWRCSIPIPEARPMYSHQEQKQHGVPQQLQFHLPLMNVVF</sequence>
<proteinExistence type="predicted"/>
<evidence type="ECO:0000313" key="3">
    <source>
        <dbReference type="Proteomes" id="UP000185544"/>
    </source>
</evidence>
<accession>A0A1L6MVT8</accession>
<evidence type="ECO:0000313" key="2">
    <source>
        <dbReference type="EMBL" id="APR99660.1"/>
    </source>
</evidence>
<dbReference type="Proteomes" id="UP000185544">
    <property type="component" value="Chromosome"/>
</dbReference>
<keyword evidence="1" id="KW-0472">Membrane</keyword>
<dbReference type="KEGG" id="pabo:BCY86_02445"/>
<gene>
    <name evidence="2" type="ORF">BCY86_02445</name>
</gene>
<reference evidence="2 3" key="1">
    <citation type="submission" date="2016-08" db="EMBL/GenBank/DDBJ databases">
        <title>Identification and validation of antigenic proteins from Pajaroellobacter abortibovis using de-novo genome sequence assembly and reverse vaccinology.</title>
        <authorList>
            <person name="Welly B.T."/>
            <person name="Miller M.R."/>
            <person name="Stott J.L."/>
            <person name="Blanchard M.T."/>
            <person name="Islas-Trejo A.D."/>
            <person name="O'Rourke S.M."/>
            <person name="Young A.E."/>
            <person name="Medrano J.F."/>
            <person name="Van Eenennaam A.L."/>
        </authorList>
    </citation>
    <scope>NUCLEOTIDE SEQUENCE [LARGE SCALE GENOMIC DNA]</scope>
    <source>
        <strain evidence="2 3">BTF92-0548A/99-0131</strain>
    </source>
</reference>
<keyword evidence="1" id="KW-0812">Transmembrane</keyword>
<protein>
    <submittedName>
        <fullName evidence="2">Uncharacterized protein</fullName>
    </submittedName>
</protein>
<dbReference type="AlphaFoldDB" id="A0A1L6MVT8"/>
<keyword evidence="1" id="KW-1133">Transmembrane helix</keyword>
<organism evidence="2 3">
    <name type="scientific">Pajaroellobacter abortibovis</name>
    <dbReference type="NCBI Taxonomy" id="1882918"/>
    <lineage>
        <taxon>Bacteria</taxon>
        <taxon>Pseudomonadati</taxon>
        <taxon>Myxococcota</taxon>
        <taxon>Polyangia</taxon>
        <taxon>Polyangiales</taxon>
        <taxon>Polyangiaceae</taxon>
    </lineage>
</organism>
<keyword evidence="3" id="KW-1185">Reference proteome</keyword>
<name>A0A1L6MVT8_9BACT</name>
<evidence type="ECO:0000256" key="1">
    <source>
        <dbReference type="SAM" id="Phobius"/>
    </source>
</evidence>